<evidence type="ECO:0000313" key="1">
    <source>
        <dbReference type="EMBL" id="GGH72419.1"/>
    </source>
</evidence>
<dbReference type="EMBL" id="BMFU01000023">
    <property type="protein sequence ID" value="GGH72419.1"/>
    <property type="molecule type" value="Genomic_DNA"/>
</dbReference>
<dbReference type="RefSeq" id="WP_188594905.1">
    <property type="nucleotide sequence ID" value="NZ_BMFU01000023.1"/>
</dbReference>
<sequence length="326" mass="37098">MEHFDPGQGLKFRFQKVEPVGNALYHRIMNQIHLEEKIKPKERFFVKYKISFLLTLGLLLTASTGFAAVKYQSLTNDNGDVLFQEQPMTHAESNRTEDDDKRISLMNNIWVNQIKPGEAAIIYIVPNNPNQELYLKANSHIIKNFTTMQKMVNIPGRPLAKEIAGKGKEKYTFQKASVHMEHGMDLDKLSETEKADITNKLLLEAQASGKDYALMPVPFTDEFWLTTLTYTNGKKEVSLDILNSQDTGTVSASYQDSIKVTSHKIKINGQDVIQRTYGSGPSEFIWVYEDPKTKYAYHYTLRTAKGNISNEELLRIAKTLIPTAKK</sequence>
<comment type="caution">
    <text evidence="1">The sequence shown here is derived from an EMBL/GenBank/DDBJ whole genome shotgun (WGS) entry which is preliminary data.</text>
</comment>
<reference evidence="2" key="1">
    <citation type="journal article" date="2019" name="Int. J. Syst. Evol. Microbiol.">
        <title>The Global Catalogue of Microorganisms (GCM) 10K type strain sequencing project: providing services to taxonomists for standard genome sequencing and annotation.</title>
        <authorList>
            <consortium name="The Broad Institute Genomics Platform"/>
            <consortium name="The Broad Institute Genome Sequencing Center for Infectious Disease"/>
            <person name="Wu L."/>
            <person name="Ma J."/>
        </authorList>
    </citation>
    <scope>NUCLEOTIDE SEQUENCE [LARGE SCALE GENOMIC DNA]</scope>
    <source>
        <strain evidence="2">CGMCC 1.12770</strain>
    </source>
</reference>
<evidence type="ECO:0008006" key="3">
    <source>
        <dbReference type="Google" id="ProtNLM"/>
    </source>
</evidence>
<evidence type="ECO:0000313" key="2">
    <source>
        <dbReference type="Proteomes" id="UP000652153"/>
    </source>
</evidence>
<keyword evidence="2" id="KW-1185">Reference proteome</keyword>
<accession>A0ABQ1ZQQ2</accession>
<gene>
    <name evidence="1" type="ORF">GCM10008014_58770</name>
</gene>
<protein>
    <recommendedName>
        <fullName evidence="3">DUF4367 domain-containing protein</fullName>
    </recommendedName>
</protein>
<dbReference type="Proteomes" id="UP000652153">
    <property type="component" value="Unassembled WGS sequence"/>
</dbReference>
<name>A0ABQ1ZQQ2_9BACL</name>
<proteinExistence type="predicted"/>
<organism evidence="1 2">
    <name type="scientific">Paenibacillus silvae</name>
    <dbReference type="NCBI Taxonomy" id="1325358"/>
    <lineage>
        <taxon>Bacteria</taxon>
        <taxon>Bacillati</taxon>
        <taxon>Bacillota</taxon>
        <taxon>Bacilli</taxon>
        <taxon>Bacillales</taxon>
        <taxon>Paenibacillaceae</taxon>
        <taxon>Paenibacillus</taxon>
    </lineage>
</organism>